<organism evidence="2">
    <name type="scientific">marine metagenome</name>
    <dbReference type="NCBI Taxonomy" id="408172"/>
    <lineage>
        <taxon>unclassified sequences</taxon>
        <taxon>metagenomes</taxon>
        <taxon>ecological metagenomes</taxon>
    </lineage>
</organism>
<dbReference type="GO" id="GO:0008476">
    <property type="term" value="F:protein-tyrosine sulfotransferase activity"/>
    <property type="evidence" value="ECO:0007669"/>
    <property type="project" value="InterPro"/>
</dbReference>
<name>A0A382M3Z4_9ZZZZ</name>
<keyword evidence="1" id="KW-0808">Transferase</keyword>
<dbReference type="PANTHER" id="PTHR12788:SF10">
    <property type="entry name" value="PROTEIN-TYROSINE SULFOTRANSFERASE"/>
    <property type="match status" value="1"/>
</dbReference>
<dbReference type="InterPro" id="IPR026634">
    <property type="entry name" value="TPST-like"/>
</dbReference>
<dbReference type="AlphaFoldDB" id="A0A382M3Z4"/>
<gene>
    <name evidence="2" type="ORF">METZ01_LOCUS296598</name>
</gene>
<evidence type="ECO:0000256" key="1">
    <source>
        <dbReference type="ARBA" id="ARBA00022679"/>
    </source>
</evidence>
<dbReference type="EMBL" id="UINC01091178">
    <property type="protein sequence ID" value="SVC43744.1"/>
    <property type="molecule type" value="Genomic_DNA"/>
</dbReference>
<dbReference type="SUPFAM" id="SSF52540">
    <property type="entry name" value="P-loop containing nucleoside triphosphate hydrolases"/>
    <property type="match status" value="1"/>
</dbReference>
<evidence type="ECO:0000313" key="2">
    <source>
        <dbReference type="EMBL" id="SVC43744.1"/>
    </source>
</evidence>
<dbReference type="GO" id="GO:0005794">
    <property type="term" value="C:Golgi apparatus"/>
    <property type="evidence" value="ECO:0007669"/>
    <property type="project" value="TreeGrafter"/>
</dbReference>
<sequence>MKDPFFIFYDSRSGSTFLADLLIKYGPIAFPPETNFIPILLDSCAGEVVSDGNLTKWLELTYSDPKFSDWGIDEAEIIEAIRGGLPIDVRGFILLLCEIYKKKFFPESQLFGIKKNYIRHYRLLNEIFPESRFVTIIRDGRAVFNSKKKSVYSVTGRPFETSPIRAARAWAEEMKWTAEMMNHIPSLSFKIRYEDLVEEPEECTRKTLSFLGLEDSEFCSRARGYYVPGRYGKDLHKNVGDKPLTSRSTAWRETLTNEEIYMFERIAADSLLAEDYDLVCPSDKLLMKLKFYFKSISHILP</sequence>
<protein>
    <recommendedName>
        <fullName evidence="3">Sulfotransferase domain-containing protein</fullName>
    </recommendedName>
</protein>
<reference evidence="2" key="1">
    <citation type="submission" date="2018-05" db="EMBL/GenBank/DDBJ databases">
        <authorList>
            <person name="Lanie J.A."/>
            <person name="Ng W.-L."/>
            <person name="Kazmierczak K.M."/>
            <person name="Andrzejewski T.M."/>
            <person name="Davidsen T.M."/>
            <person name="Wayne K.J."/>
            <person name="Tettelin H."/>
            <person name="Glass J.I."/>
            <person name="Rusch D."/>
            <person name="Podicherti R."/>
            <person name="Tsui H.-C.T."/>
            <person name="Winkler M.E."/>
        </authorList>
    </citation>
    <scope>NUCLEOTIDE SEQUENCE</scope>
</reference>
<dbReference type="Pfam" id="PF13469">
    <property type="entry name" value="Sulfotransfer_3"/>
    <property type="match status" value="1"/>
</dbReference>
<proteinExistence type="predicted"/>
<accession>A0A382M3Z4</accession>
<dbReference type="InterPro" id="IPR027417">
    <property type="entry name" value="P-loop_NTPase"/>
</dbReference>
<evidence type="ECO:0008006" key="3">
    <source>
        <dbReference type="Google" id="ProtNLM"/>
    </source>
</evidence>
<dbReference type="PANTHER" id="PTHR12788">
    <property type="entry name" value="PROTEIN-TYROSINE SULFOTRANSFERASE 2"/>
    <property type="match status" value="1"/>
</dbReference>
<dbReference type="Gene3D" id="3.40.50.300">
    <property type="entry name" value="P-loop containing nucleotide triphosphate hydrolases"/>
    <property type="match status" value="1"/>
</dbReference>